<dbReference type="PANTHER" id="PTHR12592">
    <property type="entry name" value="ATP-DEPENDENT (S)-NAD(P)H-HYDRATE DEHYDRATASE FAMILY MEMBER"/>
    <property type="match status" value="1"/>
</dbReference>
<feature type="binding site" evidence="6">
    <location>
        <position position="145"/>
    </location>
    <ligand>
        <name>(6S)-NADPHX</name>
        <dbReference type="ChEBI" id="CHEBI:64076"/>
    </ligand>
</feature>
<dbReference type="NCBIfam" id="TIGR00196">
    <property type="entry name" value="yjeF_cterm"/>
    <property type="match status" value="1"/>
</dbReference>
<comment type="catalytic activity">
    <reaction evidence="6">
        <text>(6S)-NADHX + ADP = AMP + phosphate + NADH + H(+)</text>
        <dbReference type="Rhea" id="RHEA:32223"/>
        <dbReference type="ChEBI" id="CHEBI:15378"/>
        <dbReference type="ChEBI" id="CHEBI:43474"/>
        <dbReference type="ChEBI" id="CHEBI:57945"/>
        <dbReference type="ChEBI" id="CHEBI:64074"/>
        <dbReference type="ChEBI" id="CHEBI:456215"/>
        <dbReference type="ChEBI" id="CHEBI:456216"/>
        <dbReference type="EC" id="4.2.1.136"/>
    </reaction>
</comment>
<dbReference type="GO" id="GO:0110051">
    <property type="term" value="P:metabolite repair"/>
    <property type="evidence" value="ECO:0007669"/>
    <property type="project" value="TreeGrafter"/>
</dbReference>
<dbReference type="SUPFAM" id="SSF53613">
    <property type="entry name" value="Ribokinase-like"/>
    <property type="match status" value="1"/>
</dbReference>
<accession>A0A1F5NA77</accession>
<dbReference type="PANTHER" id="PTHR12592:SF0">
    <property type="entry name" value="ATP-DEPENDENT (S)-NAD(P)H-HYDRATE DEHYDRATASE"/>
    <property type="match status" value="1"/>
</dbReference>
<keyword evidence="1 6" id="KW-0547">Nucleotide-binding</keyword>
<reference evidence="8 9" key="1">
    <citation type="journal article" date="2016" name="Nat. Commun.">
        <title>Thousands of microbial genomes shed light on interconnected biogeochemical processes in an aquifer system.</title>
        <authorList>
            <person name="Anantharaman K."/>
            <person name="Brown C.T."/>
            <person name="Hug L.A."/>
            <person name="Sharon I."/>
            <person name="Castelle C.J."/>
            <person name="Probst A.J."/>
            <person name="Thomas B.C."/>
            <person name="Singh A."/>
            <person name="Wilkins M.J."/>
            <person name="Karaoz U."/>
            <person name="Brodie E.L."/>
            <person name="Williams K.H."/>
            <person name="Hubbard S.S."/>
            <person name="Banfield J.F."/>
        </authorList>
    </citation>
    <scope>NUCLEOTIDE SEQUENCE [LARGE SCALE GENOMIC DNA]</scope>
</reference>
<feature type="domain" description="YjeF C-terminal" evidence="7">
    <location>
        <begin position="4"/>
        <end position="262"/>
    </location>
</feature>
<dbReference type="AlphaFoldDB" id="A0A1F5NA77"/>
<comment type="caution">
    <text evidence="6">Lacks conserved residue(s) required for the propagation of feature annotation.</text>
</comment>
<keyword evidence="2 6" id="KW-0067">ATP-binding</keyword>
<keyword evidence="3 6" id="KW-0521">NADP</keyword>
<gene>
    <name evidence="6" type="primary">nnrD</name>
    <name evidence="8" type="ORF">A3K06_01545</name>
</gene>
<name>A0A1F5NA77_9BACT</name>
<feature type="binding site" evidence="6">
    <location>
        <position position="97"/>
    </location>
    <ligand>
        <name>(6S)-NADPHX</name>
        <dbReference type="ChEBI" id="CHEBI:64076"/>
    </ligand>
</feature>
<comment type="similarity">
    <text evidence="6">Belongs to the NnrD/CARKD family.</text>
</comment>
<evidence type="ECO:0000256" key="3">
    <source>
        <dbReference type="ARBA" id="ARBA00022857"/>
    </source>
</evidence>
<evidence type="ECO:0000313" key="9">
    <source>
        <dbReference type="Proteomes" id="UP000176547"/>
    </source>
</evidence>
<keyword evidence="5 6" id="KW-0456">Lyase</keyword>
<evidence type="ECO:0000256" key="2">
    <source>
        <dbReference type="ARBA" id="ARBA00022840"/>
    </source>
</evidence>
<dbReference type="PROSITE" id="PS51383">
    <property type="entry name" value="YJEF_C_3"/>
    <property type="match status" value="1"/>
</dbReference>
<protein>
    <recommendedName>
        <fullName evidence="6">ADP-dependent (S)-NAD(P)H-hydrate dehydratase</fullName>
        <ecNumber evidence="6">4.2.1.136</ecNumber>
    </recommendedName>
    <alternativeName>
        <fullName evidence="6">ADP-dependent NAD(P)HX dehydratase</fullName>
    </alternativeName>
</protein>
<sequence>MNVIGPQVLKKMYRPVKNSHKGENGQLLIIGGSRHYHGSLVFTVRMASKIVDKVHVLTTRENETVVRKLRVQTAVFIPSYDLRHGMELADCVLIGPGMGTEARTKKLVAQVLRSKRRAVLDADALNVLDKKLLRLLGPRHILTPHKGEFAKAFGLKPTSENASLMARKHSCTIVLKGQVDYVATPKGVWENRTGNEGMTKGGTGDVLAGLIAAFLCRNDAFTAAAAGIYLNGAAGGDLHKKVGPYFNAEDLLEQIPKTLWKLRKNS</sequence>
<organism evidence="8 9">
    <name type="scientific">Candidatus Doudnabacteria bacterium RIFCSPHIGHO2_01_52_17</name>
    <dbReference type="NCBI Taxonomy" id="1817820"/>
    <lineage>
        <taxon>Bacteria</taxon>
        <taxon>Candidatus Doudnaibacteriota</taxon>
    </lineage>
</organism>
<dbReference type="InterPro" id="IPR000631">
    <property type="entry name" value="CARKD"/>
</dbReference>
<comment type="function">
    <text evidence="6">Catalyzes the dehydration of the S-form of NAD(P)HX at the expense of ADP, which is converted to AMP. Together with NAD(P)HX epimerase, which catalyzes the epimerization of the S- and R-forms, the enzyme allows the repair of both epimers of NAD(P)HX, a damaged form of NAD(P)H that is a result of enzymatic or heat-dependent hydration.</text>
</comment>
<feature type="binding site" evidence="6">
    <location>
        <position position="204"/>
    </location>
    <ligand>
        <name>AMP</name>
        <dbReference type="ChEBI" id="CHEBI:456215"/>
    </ligand>
</feature>
<evidence type="ECO:0000259" key="7">
    <source>
        <dbReference type="PROSITE" id="PS51383"/>
    </source>
</evidence>
<dbReference type="PROSITE" id="PS01050">
    <property type="entry name" value="YJEF_C_2"/>
    <property type="match status" value="1"/>
</dbReference>
<dbReference type="CDD" id="cd01171">
    <property type="entry name" value="YXKO-related"/>
    <property type="match status" value="1"/>
</dbReference>
<evidence type="ECO:0000256" key="6">
    <source>
        <dbReference type="HAMAP-Rule" id="MF_01965"/>
    </source>
</evidence>
<comment type="cofactor">
    <cofactor evidence="6">
        <name>Mg(2+)</name>
        <dbReference type="ChEBI" id="CHEBI:18420"/>
    </cofactor>
</comment>
<comment type="caution">
    <text evidence="8">The sequence shown here is derived from an EMBL/GenBank/DDBJ whole genome shotgun (WGS) entry which is preliminary data.</text>
</comment>
<dbReference type="Gene3D" id="3.40.1190.20">
    <property type="match status" value="1"/>
</dbReference>
<comment type="catalytic activity">
    <reaction evidence="6">
        <text>(6S)-NADPHX + ADP = AMP + phosphate + NADPH + H(+)</text>
        <dbReference type="Rhea" id="RHEA:32235"/>
        <dbReference type="ChEBI" id="CHEBI:15378"/>
        <dbReference type="ChEBI" id="CHEBI:43474"/>
        <dbReference type="ChEBI" id="CHEBI:57783"/>
        <dbReference type="ChEBI" id="CHEBI:64076"/>
        <dbReference type="ChEBI" id="CHEBI:456215"/>
        <dbReference type="ChEBI" id="CHEBI:456216"/>
        <dbReference type="EC" id="4.2.1.136"/>
    </reaction>
</comment>
<evidence type="ECO:0000256" key="5">
    <source>
        <dbReference type="ARBA" id="ARBA00023239"/>
    </source>
</evidence>
<evidence type="ECO:0000313" key="8">
    <source>
        <dbReference type="EMBL" id="OGE74591.1"/>
    </source>
</evidence>
<dbReference type="InterPro" id="IPR029056">
    <property type="entry name" value="Ribokinase-like"/>
</dbReference>
<keyword evidence="4 6" id="KW-0520">NAD</keyword>
<comment type="subunit">
    <text evidence="6">Homotetramer.</text>
</comment>
<dbReference type="HAMAP" id="MF_01965">
    <property type="entry name" value="NADHX_dehydratase"/>
    <property type="match status" value="1"/>
</dbReference>
<proteinExistence type="inferred from homology"/>
<dbReference type="GO" id="GO:0046496">
    <property type="term" value="P:nicotinamide nucleotide metabolic process"/>
    <property type="evidence" value="ECO:0007669"/>
    <property type="project" value="UniProtKB-UniRule"/>
</dbReference>
<dbReference type="InterPro" id="IPR017953">
    <property type="entry name" value="Carbohydrate_kinase_pred_CS"/>
</dbReference>
<dbReference type="Proteomes" id="UP000176547">
    <property type="component" value="Unassembled WGS sequence"/>
</dbReference>
<dbReference type="EC" id="4.2.1.136" evidence="6"/>
<dbReference type="Pfam" id="PF01256">
    <property type="entry name" value="Carb_kinase"/>
    <property type="match status" value="1"/>
</dbReference>
<evidence type="ECO:0000256" key="4">
    <source>
        <dbReference type="ARBA" id="ARBA00023027"/>
    </source>
</evidence>
<dbReference type="GO" id="GO:0005524">
    <property type="term" value="F:ATP binding"/>
    <property type="evidence" value="ECO:0007669"/>
    <property type="project" value="UniProtKB-KW"/>
</dbReference>
<dbReference type="GO" id="GO:0052855">
    <property type="term" value="F:ADP-dependent NAD(P)H-hydrate dehydratase activity"/>
    <property type="evidence" value="ECO:0007669"/>
    <property type="project" value="UniProtKB-UniRule"/>
</dbReference>
<dbReference type="EMBL" id="MFEG01000053">
    <property type="protein sequence ID" value="OGE74591.1"/>
    <property type="molecule type" value="Genomic_DNA"/>
</dbReference>
<feature type="binding site" evidence="6">
    <location>
        <position position="205"/>
    </location>
    <ligand>
        <name>(6S)-NADPHX</name>
        <dbReference type="ChEBI" id="CHEBI:64076"/>
    </ligand>
</feature>
<evidence type="ECO:0000256" key="1">
    <source>
        <dbReference type="ARBA" id="ARBA00022741"/>
    </source>
</evidence>